<dbReference type="PANTHER" id="PTHR31225:SF93">
    <property type="entry name" value="ALPHA-HUMULENE_(-)-(E)-BETA-CARYOPHYLLENE SYNTHASE"/>
    <property type="match status" value="1"/>
</dbReference>
<accession>A0A9Q0CFM7</accession>
<evidence type="ECO:0000256" key="1">
    <source>
        <dbReference type="ARBA" id="ARBA00022723"/>
    </source>
</evidence>
<dbReference type="OrthoDB" id="773451at2759"/>
<protein>
    <recommendedName>
        <fullName evidence="4">Terpene synthase metal-binding domain-containing protein</fullName>
    </recommendedName>
</protein>
<dbReference type="PANTHER" id="PTHR31225">
    <property type="entry name" value="OS04G0344100 PROTEIN-RELATED"/>
    <property type="match status" value="1"/>
</dbReference>
<dbReference type="GO" id="GO:0016114">
    <property type="term" value="P:terpenoid biosynthetic process"/>
    <property type="evidence" value="ECO:0007669"/>
    <property type="project" value="InterPro"/>
</dbReference>
<dbReference type="InterPro" id="IPR008949">
    <property type="entry name" value="Isoprenoid_synthase_dom_sf"/>
</dbReference>
<dbReference type="AlphaFoldDB" id="A0A9Q0CFM7"/>
<organism evidence="5 6">
    <name type="scientific">Rhynchospora breviuscula</name>
    <dbReference type="NCBI Taxonomy" id="2022672"/>
    <lineage>
        <taxon>Eukaryota</taxon>
        <taxon>Viridiplantae</taxon>
        <taxon>Streptophyta</taxon>
        <taxon>Embryophyta</taxon>
        <taxon>Tracheophyta</taxon>
        <taxon>Spermatophyta</taxon>
        <taxon>Magnoliopsida</taxon>
        <taxon>Liliopsida</taxon>
        <taxon>Poales</taxon>
        <taxon>Cyperaceae</taxon>
        <taxon>Cyperoideae</taxon>
        <taxon>Rhynchosporeae</taxon>
        <taxon>Rhynchospora</taxon>
    </lineage>
</organism>
<evidence type="ECO:0000313" key="5">
    <source>
        <dbReference type="EMBL" id="KAJ1692629.1"/>
    </source>
</evidence>
<dbReference type="Pfam" id="PF03936">
    <property type="entry name" value="Terpene_synth_C"/>
    <property type="match status" value="1"/>
</dbReference>
<keyword evidence="3" id="KW-0456">Lyase</keyword>
<dbReference type="InterPro" id="IPR005630">
    <property type="entry name" value="Terpene_synthase_metal-bd"/>
</dbReference>
<evidence type="ECO:0000256" key="2">
    <source>
        <dbReference type="ARBA" id="ARBA00022842"/>
    </source>
</evidence>
<dbReference type="Proteomes" id="UP001151287">
    <property type="component" value="Unassembled WGS sequence"/>
</dbReference>
<comment type="caution">
    <text evidence="5">The sequence shown here is derived from an EMBL/GenBank/DDBJ whole genome shotgun (WGS) entry which is preliminary data.</text>
</comment>
<evidence type="ECO:0000259" key="4">
    <source>
        <dbReference type="Pfam" id="PF03936"/>
    </source>
</evidence>
<keyword evidence="6" id="KW-1185">Reference proteome</keyword>
<name>A0A9Q0CFM7_9POAL</name>
<keyword evidence="1" id="KW-0479">Metal-binding</keyword>
<proteinExistence type="predicted"/>
<gene>
    <name evidence="5" type="ORF">LUZ63_009327</name>
</gene>
<dbReference type="SUPFAM" id="SSF48576">
    <property type="entry name" value="Terpenoid synthases"/>
    <property type="match status" value="1"/>
</dbReference>
<dbReference type="GO" id="GO:0010333">
    <property type="term" value="F:terpene synthase activity"/>
    <property type="evidence" value="ECO:0007669"/>
    <property type="project" value="InterPro"/>
</dbReference>
<evidence type="ECO:0000256" key="3">
    <source>
        <dbReference type="ARBA" id="ARBA00023239"/>
    </source>
</evidence>
<dbReference type="EMBL" id="JAMQYH010000003">
    <property type="protein sequence ID" value="KAJ1692629.1"/>
    <property type="molecule type" value="Genomic_DNA"/>
</dbReference>
<reference evidence="5" key="1">
    <citation type="journal article" date="2022" name="Cell">
        <title>Repeat-based holocentromeres influence genome architecture and karyotype evolution.</title>
        <authorList>
            <person name="Hofstatter P.G."/>
            <person name="Thangavel G."/>
            <person name="Lux T."/>
            <person name="Neumann P."/>
            <person name="Vondrak T."/>
            <person name="Novak P."/>
            <person name="Zhang M."/>
            <person name="Costa L."/>
            <person name="Castellani M."/>
            <person name="Scott A."/>
            <person name="Toegelov H."/>
            <person name="Fuchs J."/>
            <person name="Mata-Sucre Y."/>
            <person name="Dias Y."/>
            <person name="Vanzela A.L.L."/>
            <person name="Huettel B."/>
            <person name="Almeida C.C.S."/>
            <person name="Simkova H."/>
            <person name="Souza G."/>
            <person name="Pedrosa-Harand A."/>
            <person name="Macas J."/>
            <person name="Mayer K.F.X."/>
            <person name="Houben A."/>
            <person name="Marques A."/>
        </authorList>
    </citation>
    <scope>NUCLEOTIDE SEQUENCE</scope>
    <source>
        <strain evidence="5">RhyBre1mFocal</strain>
    </source>
</reference>
<dbReference type="GO" id="GO:0000287">
    <property type="term" value="F:magnesium ion binding"/>
    <property type="evidence" value="ECO:0007669"/>
    <property type="project" value="InterPro"/>
</dbReference>
<sequence length="287" mass="33440">MPYARDRLVECYLWGLGLYFEPQHSRERIMATKYLAFLALLDDIYDVYSTYEDCKFLTQAINRWDEKATNSLPFYLRDFYLKFISTINGLGDELKPSEKYRIQYFIKSIQLSVEGFLQEVEWNTKGQVPSFIESKSASLEKLALNQIVCLPLLGSVEVTEEAFQWLASIPPVVLDISTVARFINDIFTFEREDKASLAPSTLKSYMIEHNLTEQEAVAWYELYIEEAWKRVNQGCLRPTKVATPILQRLVNYIRVIEVDERRFSDGFTNCKNLKEVLSLLLLEPFSL</sequence>
<keyword evidence="2" id="KW-0460">Magnesium</keyword>
<evidence type="ECO:0000313" key="6">
    <source>
        <dbReference type="Proteomes" id="UP001151287"/>
    </source>
</evidence>
<dbReference type="InterPro" id="IPR050148">
    <property type="entry name" value="Terpene_synthase-like"/>
</dbReference>
<dbReference type="Gene3D" id="1.10.600.10">
    <property type="entry name" value="Farnesyl Diphosphate Synthase"/>
    <property type="match status" value="1"/>
</dbReference>
<feature type="domain" description="Terpene synthase metal-binding" evidence="4">
    <location>
        <begin position="1"/>
        <end position="229"/>
    </location>
</feature>